<sequence>MSSTSSLQSTSANRNVDSAEIADLIAKHGSSSATAWLDFNQYLIWRPSETISQSSFPPVQGYIRKDPWVFAWGNPLVSDVAALEATARAFISWAESQNLRPVWCCVDETFQDVLASEGLNWSTVSCINEDVIDPAHVVEIVESDAQGVGSHVKDLKKNLRRAEKADVDIVEVKQADWSEEDKKQVEDGIADWKKNRHGIQLASTTMEPWVDADHRRYWLARKDNKVHILCAYSPSKSRVVGLLILAPVQDNYQIKNAVSFPDAPKGTSEALIYGAVKDLHNDEAAGDVYITFGITAADKVKPVNNFDGWRVKWLAGTYNKVAKGAGLLRRGDFRNKFETAHEPMYVCYPEDGLGLDGVNALLKVLKK</sequence>
<gene>
    <name evidence="2" type="ORF">BOTBODRAFT_117892</name>
</gene>
<dbReference type="EMBL" id="KL198085">
    <property type="protein sequence ID" value="KDQ08865.1"/>
    <property type="molecule type" value="Genomic_DNA"/>
</dbReference>
<feature type="domain" description="Phosphatidylglycerol lysyltransferase C-terminal" evidence="1">
    <location>
        <begin position="71"/>
        <end position="348"/>
    </location>
</feature>
<dbReference type="OrthoDB" id="372395at2759"/>
<dbReference type="Proteomes" id="UP000027195">
    <property type="component" value="Unassembled WGS sequence"/>
</dbReference>
<proteinExistence type="predicted"/>
<dbReference type="InterPro" id="IPR024320">
    <property type="entry name" value="LPG_synthase_C"/>
</dbReference>
<dbReference type="Pfam" id="PF09924">
    <property type="entry name" value="LPG_synthase_C"/>
    <property type="match status" value="1"/>
</dbReference>
<keyword evidence="3" id="KW-1185">Reference proteome</keyword>
<dbReference type="STRING" id="930990.A0A067M2F3"/>
<dbReference type="HOGENOM" id="CLU_060402_0_0_1"/>
<evidence type="ECO:0000313" key="3">
    <source>
        <dbReference type="Proteomes" id="UP000027195"/>
    </source>
</evidence>
<name>A0A067M2F3_BOTB1</name>
<evidence type="ECO:0000313" key="2">
    <source>
        <dbReference type="EMBL" id="KDQ08865.1"/>
    </source>
</evidence>
<evidence type="ECO:0000259" key="1">
    <source>
        <dbReference type="Pfam" id="PF09924"/>
    </source>
</evidence>
<protein>
    <recommendedName>
        <fullName evidence="1">Phosphatidylglycerol lysyltransferase C-terminal domain-containing protein</fullName>
    </recommendedName>
</protein>
<organism evidence="2 3">
    <name type="scientific">Botryobasidium botryosum (strain FD-172 SS1)</name>
    <dbReference type="NCBI Taxonomy" id="930990"/>
    <lineage>
        <taxon>Eukaryota</taxon>
        <taxon>Fungi</taxon>
        <taxon>Dikarya</taxon>
        <taxon>Basidiomycota</taxon>
        <taxon>Agaricomycotina</taxon>
        <taxon>Agaricomycetes</taxon>
        <taxon>Cantharellales</taxon>
        <taxon>Botryobasidiaceae</taxon>
        <taxon>Botryobasidium</taxon>
    </lineage>
</organism>
<accession>A0A067M2F3</accession>
<dbReference type="InParanoid" id="A0A067M2F3"/>
<dbReference type="AlphaFoldDB" id="A0A067M2F3"/>
<reference evidence="3" key="1">
    <citation type="journal article" date="2014" name="Proc. Natl. Acad. Sci. U.S.A.">
        <title>Extensive sampling of basidiomycete genomes demonstrates inadequacy of the white-rot/brown-rot paradigm for wood decay fungi.</title>
        <authorList>
            <person name="Riley R."/>
            <person name="Salamov A.A."/>
            <person name="Brown D.W."/>
            <person name="Nagy L.G."/>
            <person name="Floudas D."/>
            <person name="Held B.W."/>
            <person name="Levasseur A."/>
            <person name="Lombard V."/>
            <person name="Morin E."/>
            <person name="Otillar R."/>
            <person name="Lindquist E.A."/>
            <person name="Sun H."/>
            <person name="LaButti K.M."/>
            <person name="Schmutz J."/>
            <person name="Jabbour D."/>
            <person name="Luo H."/>
            <person name="Baker S.E."/>
            <person name="Pisabarro A.G."/>
            <person name="Walton J.D."/>
            <person name="Blanchette R.A."/>
            <person name="Henrissat B."/>
            <person name="Martin F."/>
            <person name="Cullen D."/>
            <person name="Hibbett D.S."/>
            <person name="Grigoriev I.V."/>
        </authorList>
    </citation>
    <scope>NUCLEOTIDE SEQUENCE [LARGE SCALE GENOMIC DNA]</scope>
    <source>
        <strain evidence="3">FD-172 SS1</strain>
    </source>
</reference>